<accession>A0A5B7E2Z7</accession>
<comment type="caution">
    <text evidence="2">The sequence shown here is derived from an EMBL/GenBank/DDBJ whole genome shotgun (WGS) entry which is preliminary data.</text>
</comment>
<organism evidence="2 3">
    <name type="scientific">Portunus trituberculatus</name>
    <name type="common">Swimming crab</name>
    <name type="synonym">Neptunus trituberculatus</name>
    <dbReference type="NCBI Taxonomy" id="210409"/>
    <lineage>
        <taxon>Eukaryota</taxon>
        <taxon>Metazoa</taxon>
        <taxon>Ecdysozoa</taxon>
        <taxon>Arthropoda</taxon>
        <taxon>Crustacea</taxon>
        <taxon>Multicrustacea</taxon>
        <taxon>Malacostraca</taxon>
        <taxon>Eumalacostraca</taxon>
        <taxon>Eucarida</taxon>
        <taxon>Decapoda</taxon>
        <taxon>Pleocyemata</taxon>
        <taxon>Brachyura</taxon>
        <taxon>Eubrachyura</taxon>
        <taxon>Portunoidea</taxon>
        <taxon>Portunidae</taxon>
        <taxon>Portuninae</taxon>
        <taxon>Portunus</taxon>
    </lineage>
</organism>
<dbReference type="Proteomes" id="UP000324222">
    <property type="component" value="Unassembled WGS sequence"/>
</dbReference>
<dbReference type="OrthoDB" id="5968863at2759"/>
<keyword evidence="1" id="KW-1133">Transmembrane helix</keyword>
<evidence type="ECO:0000313" key="3">
    <source>
        <dbReference type="Proteomes" id="UP000324222"/>
    </source>
</evidence>
<keyword evidence="3" id="KW-1185">Reference proteome</keyword>
<keyword evidence="1" id="KW-0812">Transmembrane</keyword>
<gene>
    <name evidence="2" type="ORF">E2C01_020887</name>
</gene>
<feature type="transmembrane region" description="Helical" evidence="1">
    <location>
        <begin position="81"/>
        <end position="98"/>
    </location>
</feature>
<sequence length="143" mass="15859">MQEANRPTCGSPCDIYELPVGESWEEEEEEEANMSTGASVSELYEYCVVPTVSDSSQHLYSLLAWSLIFLLTTRIVRPPAWLVHLMSATCGGIVTWGMFGHRCSYMVCLLAVGGLVLSLSHFVLKSRRGPFTCVSCVTFLIAW</sequence>
<evidence type="ECO:0000313" key="2">
    <source>
        <dbReference type="EMBL" id="MPC27707.1"/>
    </source>
</evidence>
<proteinExistence type="predicted"/>
<name>A0A5B7E2Z7_PORTR</name>
<dbReference type="AlphaFoldDB" id="A0A5B7E2Z7"/>
<feature type="transmembrane region" description="Helical" evidence="1">
    <location>
        <begin position="104"/>
        <end position="124"/>
    </location>
</feature>
<protein>
    <submittedName>
        <fullName evidence="2">Uncharacterized protein</fullName>
    </submittedName>
</protein>
<evidence type="ECO:0000256" key="1">
    <source>
        <dbReference type="SAM" id="Phobius"/>
    </source>
</evidence>
<dbReference type="EMBL" id="VSRR010001792">
    <property type="protein sequence ID" value="MPC27707.1"/>
    <property type="molecule type" value="Genomic_DNA"/>
</dbReference>
<reference evidence="2 3" key="1">
    <citation type="submission" date="2019-05" db="EMBL/GenBank/DDBJ databases">
        <title>Another draft genome of Portunus trituberculatus and its Hox gene families provides insights of decapod evolution.</title>
        <authorList>
            <person name="Jeong J.-H."/>
            <person name="Song I."/>
            <person name="Kim S."/>
            <person name="Choi T."/>
            <person name="Kim D."/>
            <person name="Ryu S."/>
            <person name="Kim W."/>
        </authorList>
    </citation>
    <scope>NUCLEOTIDE SEQUENCE [LARGE SCALE GENOMIC DNA]</scope>
    <source>
        <tissue evidence="2">Muscle</tissue>
    </source>
</reference>
<keyword evidence="1" id="KW-0472">Membrane</keyword>